<evidence type="ECO:0000256" key="2">
    <source>
        <dbReference type="ARBA" id="ARBA00022803"/>
    </source>
</evidence>
<reference evidence="4" key="1">
    <citation type="submission" date="2023-01" db="EMBL/GenBank/DDBJ databases">
        <title>Genome assembly of the deep-sea coral Lophelia pertusa.</title>
        <authorList>
            <person name="Herrera S."/>
            <person name="Cordes E."/>
        </authorList>
    </citation>
    <scope>NUCLEOTIDE SEQUENCE</scope>
    <source>
        <strain evidence="4">USNM1676648</strain>
        <tissue evidence="4">Polyp</tissue>
    </source>
</reference>
<dbReference type="SMART" id="SM00028">
    <property type="entry name" value="TPR"/>
    <property type="match status" value="1"/>
</dbReference>
<proteinExistence type="predicted"/>
<dbReference type="GO" id="GO:0051879">
    <property type="term" value="F:Hsp90 protein binding"/>
    <property type="evidence" value="ECO:0007669"/>
    <property type="project" value="TreeGrafter"/>
</dbReference>
<dbReference type="GO" id="GO:0034587">
    <property type="term" value="P:piRNA processing"/>
    <property type="evidence" value="ECO:0007669"/>
    <property type="project" value="TreeGrafter"/>
</dbReference>
<evidence type="ECO:0000313" key="5">
    <source>
        <dbReference type="Proteomes" id="UP001163046"/>
    </source>
</evidence>
<dbReference type="InterPro" id="IPR013105">
    <property type="entry name" value="TPR_2"/>
</dbReference>
<dbReference type="Proteomes" id="UP001163046">
    <property type="component" value="Unassembled WGS sequence"/>
</dbReference>
<evidence type="ECO:0000256" key="1">
    <source>
        <dbReference type="ARBA" id="ARBA00022737"/>
    </source>
</evidence>
<dbReference type="GO" id="GO:0003676">
    <property type="term" value="F:nucleic acid binding"/>
    <property type="evidence" value="ECO:0007669"/>
    <property type="project" value="InterPro"/>
</dbReference>
<keyword evidence="5" id="KW-1185">Reference proteome</keyword>
<evidence type="ECO:0000313" key="4">
    <source>
        <dbReference type="EMBL" id="KAJ7375710.1"/>
    </source>
</evidence>
<keyword evidence="1" id="KW-0677">Repeat</keyword>
<protein>
    <submittedName>
        <fullName evidence="4">Inactive peptidyl-prolyl cis-trans isomerase fkbp6</fullName>
        <ecNumber evidence="4">5.2.1.8</ecNumber>
    </submittedName>
</protein>
<evidence type="ECO:0000256" key="3">
    <source>
        <dbReference type="PROSITE-ProRule" id="PRU00339"/>
    </source>
</evidence>
<dbReference type="Pfam" id="PF07719">
    <property type="entry name" value="TPR_2"/>
    <property type="match status" value="1"/>
</dbReference>
<keyword evidence="4" id="KW-0413">Isomerase</keyword>
<dbReference type="PANTHER" id="PTHR46674">
    <property type="entry name" value="INACTIVE PEPTIDYL-PROLYL CIS-TRANS ISOMERASE FKBP6"/>
    <property type="match status" value="1"/>
</dbReference>
<accession>A0A9W9Z690</accession>
<feature type="repeat" description="TPR" evidence="3">
    <location>
        <begin position="9"/>
        <end position="42"/>
    </location>
</feature>
<comment type="caution">
    <text evidence="4">The sequence shown here is derived from an EMBL/GenBank/DDBJ whole genome shotgun (WGS) entry which is preliminary data.</text>
</comment>
<name>A0A9W9Z690_9CNID</name>
<organism evidence="4 5">
    <name type="scientific">Desmophyllum pertusum</name>
    <dbReference type="NCBI Taxonomy" id="174260"/>
    <lineage>
        <taxon>Eukaryota</taxon>
        <taxon>Metazoa</taxon>
        <taxon>Cnidaria</taxon>
        <taxon>Anthozoa</taxon>
        <taxon>Hexacorallia</taxon>
        <taxon>Scleractinia</taxon>
        <taxon>Caryophylliina</taxon>
        <taxon>Caryophylliidae</taxon>
        <taxon>Desmophyllum</taxon>
    </lineage>
</organism>
<dbReference type="PROSITE" id="PS50293">
    <property type="entry name" value="TPR_REGION"/>
    <property type="match status" value="1"/>
</dbReference>
<sequence length="166" mass="18696">ALGIDPRNVKALYRMGKAYMKQGEFDSARDKFKKAQHYEPNNKAIKDALIELDRKVSQFNAIEKQTYSRMFSTAKKVDGAAKDEKSVLTSVNLAEEKKEVLVKRLRQFKEDSSSKEICFPATLTQQERACIKLTAQEMGLKVEGKEGTNKELKVIKESSGEDAPSC</sequence>
<dbReference type="InterPro" id="IPR036867">
    <property type="entry name" value="R3H_dom_sf"/>
</dbReference>
<dbReference type="PROSITE" id="PS50005">
    <property type="entry name" value="TPR"/>
    <property type="match status" value="1"/>
</dbReference>
<dbReference type="Gene3D" id="1.25.40.10">
    <property type="entry name" value="Tetratricopeptide repeat domain"/>
    <property type="match status" value="1"/>
</dbReference>
<dbReference type="AlphaFoldDB" id="A0A9W9Z690"/>
<dbReference type="GO" id="GO:0005737">
    <property type="term" value="C:cytoplasm"/>
    <property type="evidence" value="ECO:0007669"/>
    <property type="project" value="TreeGrafter"/>
</dbReference>
<dbReference type="PANTHER" id="PTHR46674:SF1">
    <property type="entry name" value="INACTIVE PEPTIDYL-PROLYL CIS-TRANS ISOMERASE FKBP6"/>
    <property type="match status" value="1"/>
</dbReference>
<dbReference type="Gene3D" id="3.30.1370.50">
    <property type="entry name" value="R3H-like domain"/>
    <property type="match status" value="1"/>
</dbReference>
<dbReference type="GO" id="GO:0003755">
    <property type="term" value="F:peptidyl-prolyl cis-trans isomerase activity"/>
    <property type="evidence" value="ECO:0007669"/>
    <property type="project" value="UniProtKB-EC"/>
</dbReference>
<feature type="non-terminal residue" evidence="4">
    <location>
        <position position="1"/>
    </location>
</feature>
<dbReference type="EMBL" id="MU826538">
    <property type="protein sequence ID" value="KAJ7375710.1"/>
    <property type="molecule type" value="Genomic_DNA"/>
</dbReference>
<dbReference type="EC" id="5.2.1.8" evidence="4"/>
<dbReference type="InterPro" id="IPR042282">
    <property type="entry name" value="FKBP6/shu"/>
</dbReference>
<dbReference type="GO" id="GO:0007283">
    <property type="term" value="P:spermatogenesis"/>
    <property type="evidence" value="ECO:0007669"/>
    <property type="project" value="TreeGrafter"/>
</dbReference>
<dbReference type="OrthoDB" id="8116123at2759"/>
<dbReference type="InterPro" id="IPR019734">
    <property type="entry name" value="TPR_rpt"/>
</dbReference>
<dbReference type="SUPFAM" id="SSF48452">
    <property type="entry name" value="TPR-like"/>
    <property type="match status" value="1"/>
</dbReference>
<gene>
    <name evidence="4" type="primary">FKBP6_2</name>
    <name evidence="4" type="ORF">OS493_039418</name>
</gene>
<keyword evidence="2 3" id="KW-0802">TPR repeat</keyword>
<dbReference type="InterPro" id="IPR011990">
    <property type="entry name" value="TPR-like_helical_dom_sf"/>
</dbReference>